<dbReference type="OrthoDB" id="67540at2759"/>
<dbReference type="GO" id="GO:0005829">
    <property type="term" value="C:cytosol"/>
    <property type="evidence" value="ECO:0007669"/>
    <property type="project" value="TreeGrafter"/>
</dbReference>
<evidence type="ECO:0000256" key="2">
    <source>
        <dbReference type="ARBA" id="ARBA00023136"/>
    </source>
</evidence>
<dbReference type="GO" id="GO:0042147">
    <property type="term" value="P:retrograde transport, endosome to Golgi"/>
    <property type="evidence" value="ECO:0007669"/>
    <property type="project" value="TreeGrafter"/>
</dbReference>
<keyword evidence="2" id="KW-0472">Membrane</keyword>
<evidence type="ECO:0000313" key="4">
    <source>
        <dbReference type="EMBL" id="KAG0689787.1"/>
    </source>
</evidence>
<dbReference type="InterPro" id="IPR040096">
    <property type="entry name" value="Ric1"/>
</dbReference>
<dbReference type="GO" id="GO:0000139">
    <property type="term" value="C:Golgi membrane"/>
    <property type="evidence" value="ECO:0007669"/>
    <property type="project" value="TreeGrafter"/>
</dbReference>
<evidence type="ECO:0000313" key="5">
    <source>
        <dbReference type="Proteomes" id="UP000697127"/>
    </source>
</evidence>
<dbReference type="Proteomes" id="UP000697127">
    <property type="component" value="Unassembled WGS sequence"/>
</dbReference>
<protein>
    <recommendedName>
        <fullName evidence="3">RIC1 C-terminal alpha solenoid region domain-containing protein</fullName>
    </recommendedName>
</protein>
<dbReference type="AlphaFoldDB" id="A0A9P6WMH2"/>
<dbReference type="InterPro" id="IPR009771">
    <property type="entry name" value="RIC1_C"/>
</dbReference>
<gene>
    <name evidence="4" type="ORF">C6P40_004500</name>
</gene>
<evidence type="ECO:0000256" key="1">
    <source>
        <dbReference type="ARBA" id="ARBA00004370"/>
    </source>
</evidence>
<sequence>MFWPTSITEVQKLPTVQSLEELSKSENHTYKSNPHDDDIIDILSNYSNGLPYVILTYRSIYLFDWTHKAPVNVHIRSNESIEKFGSNISVKLSPNQQTYAIKTDKNVILMYTIKATGSDSELLGIYSNSGTLIQNGYPLTQYETDPYVYGGFNSKFSLKSNDQKNGIVKNILSTFMGIDGNEIPIVDLGLRLKLILNVASPIVEYCFIGNMELLLINTNPHAFQVIHLNSKTSNGSNTLKENNNLAAESNSNITFILADELDWFNNPNINDSNEILDMDYNYDLDCFLWFNTKGDALLVKRAGNDVSLELTAKSLYKCESKDFQVIKGLINHFKNTIYLLLENGDLLIYKLYDDLSSKLLKTVRACLPAKGPCGLYLTPHGDSFIVLYKNGWNVFSSLGNQNFSTFEYDQLNISNIKKIQFLSEKELVLINNINEIIYIDLTVYSIGQGFNSLSIKRPLLYDRDKIMIFKAYEKKLVDHHHYNYNLDDITNRSTDVWFTELLPLHFRINNNIIRSCSVSEDGNNVCIVGNYDVIIFSVLNQKWKFLEKIEDSATFEKNEILVKKCCWWKNYLILGSSSSSSMTVENSKKSEITVFSEKVLDDNESFSVEFIVWNFNFENTPFNEAFVNFNVDSHNDLLFVMSDHLNCYTWKLKLKTEVTAKINGDYISKNGGLYDSSMKTLKSSITFEKSIVYQLKSCFKETDESIILNYGTILMITDTDLLFLSNTDLYYIRREREKYTMTFKYVTYLINDCVEYVHKLNNSLICLFDGSQLIHYNLSDNIDLLKLKPIKISIGNDIIQDSTTGHIMKYIGTCPYPLTTIAYQNVLFGIEIECFNKLKLKLETTRRNYLADLVNHYILSNVSVKVLEDDSNAINIATVYGKFSRFKNFKYVLEKLMVDYLQNCYDHKDYDTNDEYFNRLYALINLAGNSYEIILNCLKKTETHFWPLFFKKADETPRYVVNQLFTESDDQKLTAHYFIIMLNYEKYDNQQKTDDKNKNKKKGKSYKESISTADQDLIVNILKKLVLARDFDTSFELVRFMKIVDDKMMHKCLEKMKIYLKN</sequence>
<dbReference type="Pfam" id="PF07064">
    <property type="entry name" value="RIC1"/>
    <property type="match status" value="1"/>
</dbReference>
<reference evidence="4" key="1">
    <citation type="submission" date="2020-11" db="EMBL/GenBank/DDBJ databases">
        <title>Kefir isolates.</title>
        <authorList>
            <person name="Marcisauskas S."/>
            <person name="Kim Y."/>
            <person name="Blasche S."/>
        </authorList>
    </citation>
    <scope>NUCLEOTIDE SEQUENCE</scope>
    <source>
        <strain evidence="4">Olga-1</strain>
    </source>
</reference>
<keyword evidence="5" id="KW-1185">Reference proteome</keyword>
<comment type="subcellular location">
    <subcellularLocation>
        <location evidence="1">Membrane</location>
    </subcellularLocation>
</comment>
<dbReference type="PANTHER" id="PTHR22746:SF10">
    <property type="entry name" value="GUANINE NUCLEOTIDE EXCHANGE FACTOR SUBUNIT RIC1"/>
    <property type="match status" value="1"/>
</dbReference>
<organism evidence="4 5">
    <name type="scientific">Pichia californica</name>
    <dbReference type="NCBI Taxonomy" id="460514"/>
    <lineage>
        <taxon>Eukaryota</taxon>
        <taxon>Fungi</taxon>
        <taxon>Dikarya</taxon>
        <taxon>Ascomycota</taxon>
        <taxon>Saccharomycotina</taxon>
        <taxon>Pichiomycetes</taxon>
        <taxon>Pichiales</taxon>
        <taxon>Pichiaceae</taxon>
        <taxon>Pichia</taxon>
    </lineage>
</organism>
<dbReference type="EMBL" id="PUHW01000061">
    <property type="protein sequence ID" value="KAG0689787.1"/>
    <property type="molecule type" value="Genomic_DNA"/>
</dbReference>
<feature type="domain" description="RIC1 C-terminal alpha solenoid region" evidence="3">
    <location>
        <begin position="871"/>
        <end position="1049"/>
    </location>
</feature>
<comment type="caution">
    <text evidence="4">The sequence shown here is derived from an EMBL/GenBank/DDBJ whole genome shotgun (WGS) entry which is preliminary data.</text>
</comment>
<dbReference type="GO" id="GO:0034066">
    <property type="term" value="C:Ric1-Rgp1 guanyl-nucleotide exchange factor complex"/>
    <property type="evidence" value="ECO:0007669"/>
    <property type="project" value="InterPro"/>
</dbReference>
<evidence type="ECO:0000259" key="3">
    <source>
        <dbReference type="Pfam" id="PF07064"/>
    </source>
</evidence>
<dbReference type="PANTHER" id="PTHR22746">
    <property type="entry name" value="RAB6A-GEF COMPLEX PARTNER PROTEIN 1"/>
    <property type="match status" value="1"/>
</dbReference>
<dbReference type="GO" id="GO:0006886">
    <property type="term" value="P:intracellular protein transport"/>
    <property type="evidence" value="ECO:0007669"/>
    <property type="project" value="InterPro"/>
</dbReference>
<proteinExistence type="predicted"/>
<name>A0A9P6WMH2_9ASCO</name>
<accession>A0A9P6WMH2</accession>